<dbReference type="InterPro" id="IPR020046">
    <property type="entry name" value="5-3_exonucl_a-hlix_arch_N"/>
</dbReference>
<dbReference type="GO" id="GO:0033567">
    <property type="term" value="P:DNA replication, Okazaki fragment processing"/>
    <property type="evidence" value="ECO:0007669"/>
    <property type="project" value="InterPro"/>
</dbReference>
<dbReference type="Proteomes" id="UP000318017">
    <property type="component" value="Chromosome"/>
</dbReference>
<keyword evidence="2" id="KW-0378">Hydrolase</keyword>
<sequence length="254" mass="27975">MTWLIVDGNNCYARDAFVNPDGAALATLRRLEDVRKNMQATRAVVCWDAPSFRHELFAGYKAGRVEKPAGFNAGLDQVKAEAQAIGFESYECPGYEADDIVATIAAAAVDEGEQALIYSNDKDLHQCLVAGQVSQATAVKRPTPLTLSYDVLTAKQLKIKFGVEPHQWVDYRALTGDKSDGIAGCDGIGPKAAQILLAKFDSLDDFYRSPFAAQIQDKQRRTLLAYREQLAKARRLLRLVVNVPLSSKFYEAVL</sequence>
<dbReference type="RefSeq" id="WP_197356780.1">
    <property type="nucleotide sequence ID" value="NZ_CP036298.1"/>
</dbReference>
<keyword evidence="6" id="KW-1185">Reference proteome</keyword>
<dbReference type="Gene3D" id="3.40.50.1010">
    <property type="entry name" value="5'-nuclease"/>
    <property type="match status" value="1"/>
</dbReference>
<dbReference type="GO" id="GO:0003677">
    <property type="term" value="F:DNA binding"/>
    <property type="evidence" value="ECO:0007669"/>
    <property type="project" value="UniProtKB-KW"/>
</dbReference>
<dbReference type="GO" id="GO:0008409">
    <property type="term" value="F:5'-3' exonuclease activity"/>
    <property type="evidence" value="ECO:0007669"/>
    <property type="project" value="InterPro"/>
</dbReference>
<dbReference type="EMBL" id="CP036298">
    <property type="protein sequence ID" value="QDV24409.1"/>
    <property type="molecule type" value="Genomic_DNA"/>
</dbReference>
<dbReference type="InterPro" id="IPR029060">
    <property type="entry name" value="PIN-like_dom_sf"/>
</dbReference>
<keyword evidence="3" id="KW-0238">DNA-binding</keyword>
<feature type="domain" description="5'-3' exonuclease" evidence="4">
    <location>
        <begin position="1"/>
        <end position="254"/>
    </location>
</feature>
<evidence type="ECO:0000313" key="5">
    <source>
        <dbReference type="EMBL" id="QDV24409.1"/>
    </source>
</evidence>
<dbReference type="GO" id="GO:0003887">
    <property type="term" value="F:DNA-directed DNA polymerase activity"/>
    <property type="evidence" value="ECO:0007669"/>
    <property type="project" value="UniProtKB-EC"/>
</dbReference>
<keyword evidence="1" id="KW-0540">Nuclease</keyword>
<dbReference type="InterPro" id="IPR036279">
    <property type="entry name" value="5-3_exonuclease_C_sf"/>
</dbReference>
<gene>
    <name evidence="5" type="primary">polA_5</name>
    <name evidence="5" type="ORF">Q31a_27260</name>
</gene>
<evidence type="ECO:0000259" key="4">
    <source>
        <dbReference type="SMART" id="SM00475"/>
    </source>
</evidence>
<dbReference type="KEGG" id="ahel:Q31a_27260"/>
<evidence type="ECO:0000313" key="6">
    <source>
        <dbReference type="Proteomes" id="UP000318017"/>
    </source>
</evidence>
<dbReference type="InterPro" id="IPR038969">
    <property type="entry name" value="FEN"/>
</dbReference>
<dbReference type="SMART" id="SM00279">
    <property type="entry name" value="HhH2"/>
    <property type="match status" value="1"/>
</dbReference>
<dbReference type="InterPro" id="IPR008918">
    <property type="entry name" value="HhH2"/>
</dbReference>
<keyword evidence="5" id="KW-0808">Transferase</keyword>
<name>A0A518G743_9BACT</name>
<dbReference type="PANTHER" id="PTHR42646">
    <property type="entry name" value="FLAP ENDONUCLEASE XNI"/>
    <property type="match status" value="1"/>
</dbReference>
<organism evidence="5 6">
    <name type="scientific">Aureliella helgolandensis</name>
    <dbReference type="NCBI Taxonomy" id="2527968"/>
    <lineage>
        <taxon>Bacteria</taxon>
        <taxon>Pseudomonadati</taxon>
        <taxon>Planctomycetota</taxon>
        <taxon>Planctomycetia</taxon>
        <taxon>Pirellulales</taxon>
        <taxon>Pirellulaceae</taxon>
        <taxon>Aureliella</taxon>
    </lineage>
</organism>
<dbReference type="InterPro" id="IPR002421">
    <property type="entry name" value="5-3_exonuclease"/>
</dbReference>
<dbReference type="AlphaFoldDB" id="A0A518G743"/>
<evidence type="ECO:0000256" key="2">
    <source>
        <dbReference type="ARBA" id="ARBA00022801"/>
    </source>
</evidence>
<keyword evidence="5" id="KW-0548">Nucleotidyltransferase</keyword>
<dbReference type="InterPro" id="IPR020045">
    <property type="entry name" value="DNA_polI_H3TH"/>
</dbReference>
<protein>
    <submittedName>
        <fullName evidence="5">DNA polymerase I, thermostable</fullName>
        <ecNumber evidence="5">2.7.7.7</ecNumber>
    </submittedName>
</protein>
<reference evidence="5 6" key="1">
    <citation type="submission" date="2019-02" db="EMBL/GenBank/DDBJ databases">
        <title>Deep-cultivation of Planctomycetes and their phenomic and genomic characterization uncovers novel biology.</title>
        <authorList>
            <person name="Wiegand S."/>
            <person name="Jogler M."/>
            <person name="Boedeker C."/>
            <person name="Pinto D."/>
            <person name="Vollmers J."/>
            <person name="Rivas-Marin E."/>
            <person name="Kohn T."/>
            <person name="Peeters S.H."/>
            <person name="Heuer A."/>
            <person name="Rast P."/>
            <person name="Oberbeckmann S."/>
            <person name="Bunk B."/>
            <person name="Jeske O."/>
            <person name="Meyerdierks A."/>
            <person name="Storesund J.E."/>
            <person name="Kallscheuer N."/>
            <person name="Luecker S."/>
            <person name="Lage O.M."/>
            <person name="Pohl T."/>
            <person name="Merkel B.J."/>
            <person name="Hornburger P."/>
            <person name="Mueller R.-W."/>
            <person name="Bruemmer F."/>
            <person name="Labrenz M."/>
            <person name="Spormann A.M."/>
            <person name="Op den Camp H."/>
            <person name="Overmann J."/>
            <person name="Amann R."/>
            <person name="Jetten M.S.M."/>
            <person name="Mascher T."/>
            <person name="Medema M.H."/>
            <person name="Devos D.P."/>
            <person name="Kaster A.-K."/>
            <person name="Ovreas L."/>
            <person name="Rohde M."/>
            <person name="Galperin M.Y."/>
            <person name="Jogler C."/>
        </authorList>
    </citation>
    <scope>NUCLEOTIDE SEQUENCE [LARGE SCALE GENOMIC DNA]</scope>
    <source>
        <strain evidence="5 6">Q31a</strain>
    </source>
</reference>
<evidence type="ECO:0000256" key="3">
    <source>
        <dbReference type="ARBA" id="ARBA00023125"/>
    </source>
</evidence>
<dbReference type="Pfam" id="PF01367">
    <property type="entry name" value="5_3_exonuc"/>
    <property type="match status" value="1"/>
</dbReference>
<dbReference type="SMART" id="SM00475">
    <property type="entry name" value="53EXOc"/>
    <property type="match status" value="1"/>
</dbReference>
<dbReference type="SUPFAM" id="SSF47807">
    <property type="entry name" value="5' to 3' exonuclease, C-terminal subdomain"/>
    <property type="match status" value="1"/>
</dbReference>
<dbReference type="GO" id="GO:0017108">
    <property type="term" value="F:5'-flap endonuclease activity"/>
    <property type="evidence" value="ECO:0007669"/>
    <property type="project" value="InterPro"/>
</dbReference>
<proteinExistence type="predicted"/>
<dbReference type="SUPFAM" id="SSF88723">
    <property type="entry name" value="PIN domain-like"/>
    <property type="match status" value="1"/>
</dbReference>
<evidence type="ECO:0000256" key="1">
    <source>
        <dbReference type="ARBA" id="ARBA00022722"/>
    </source>
</evidence>
<dbReference type="EC" id="2.7.7.7" evidence="5"/>
<accession>A0A518G743</accession>
<dbReference type="Gene3D" id="1.10.150.20">
    <property type="entry name" value="5' to 3' exonuclease, C-terminal subdomain"/>
    <property type="match status" value="1"/>
</dbReference>
<dbReference type="CDD" id="cd09898">
    <property type="entry name" value="H3TH_53EXO"/>
    <property type="match status" value="1"/>
</dbReference>
<dbReference type="Pfam" id="PF02739">
    <property type="entry name" value="5_3_exonuc_N"/>
    <property type="match status" value="1"/>
</dbReference>
<dbReference type="PANTHER" id="PTHR42646:SF2">
    <property type="entry name" value="5'-3' EXONUCLEASE FAMILY PROTEIN"/>
    <property type="match status" value="1"/>
</dbReference>